<reference evidence="1 2" key="1">
    <citation type="journal article" date="2012" name="J. Bacteriol.">
        <title>Genome Sequence of Gallaecimonas xiamenensis Type Strain 3-C-1.</title>
        <authorList>
            <person name="Lai Q."/>
            <person name="Wang L."/>
            <person name="Wang W."/>
            <person name="Shao Z."/>
        </authorList>
    </citation>
    <scope>NUCLEOTIDE SEQUENCE [LARGE SCALE GENOMIC DNA]</scope>
    <source>
        <strain evidence="1 2">3-C-1</strain>
    </source>
</reference>
<comment type="caution">
    <text evidence="1">The sequence shown here is derived from an EMBL/GenBank/DDBJ whole genome shotgun (WGS) entry which is preliminary data.</text>
</comment>
<protein>
    <submittedName>
        <fullName evidence="1">Uncharacterized protein</fullName>
    </submittedName>
</protein>
<evidence type="ECO:0000313" key="2">
    <source>
        <dbReference type="Proteomes" id="UP000006755"/>
    </source>
</evidence>
<name>K2JTF6_9GAMM</name>
<dbReference type="Proteomes" id="UP000006755">
    <property type="component" value="Unassembled WGS sequence"/>
</dbReference>
<accession>K2JTF6</accession>
<dbReference type="OrthoDB" id="8392249at2"/>
<dbReference type="eggNOG" id="ENOG5033KIR">
    <property type="taxonomic scope" value="Bacteria"/>
</dbReference>
<sequence length="271" mass="31383">MKRSNIFYPTSGNSRDLVGLLFNLTLDDEKLEDIIELEEESHRKNEQGVDAEALELLIKKAKKELKINPEDVERIYIQILRGGSVPRKISAAEYPLLVSSFQRLIPELRENVSFTRAHFDTYKALVLFGESSHYSISNQSSQSFASYSVYLKAWSQINKYSHMRGMAAKLDKFRPFSEDVAVVNRFQEVLDCTNYQHMRVIRSEYYSVSTLYFWGMLLTLLLNKDVRFSVLDKFFSLSNSIPLFDEHIENLDFFVEAVGDAELSAYYSSKK</sequence>
<evidence type="ECO:0000313" key="1">
    <source>
        <dbReference type="EMBL" id="EKE77802.1"/>
    </source>
</evidence>
<organism evidence="1 2">
    <name type="scientific">Gallaecimonas xiamenensis 3-C-1</name>
    <dbReference type="NCBI Taxonomy" id="745411"/>
    <lineage>
        <taxon>Bacteria</taxon>
        <taxon>Pseudomonadati</taxon>
        <taxon>Pseudomonadota</taxon>
        <taxon>Gammaproteobacteria</taxon>
        <taxon>Enterobacterales</taxon>
        <taxon>Gallaecimonadaceae</taxon>
        <taxon>Gallaecimonas</taxon>
    </lineage>
</organism>
<gene>
    <name evidence="1" type="ORF">B3C1_00040</name>
</gene>
<proteinExistence type="predicted"/>
<dbReference type="AlphaFoldDB" id="K2JTF6"/>
<dbReference type="EMBL" id="AMRI01000001">
    <property type="protein sequence ID" value="EKE77802.1"/>
    <property type="molecule type" value="Genomic_DNA"/>
</dbReference>
<dbReference type="RefSeq" id="WP_008482059.1">
    <property type="nucleotide sequence ID" value="NZ_AMRI01000001.1"/>
</dbReference>
<keyword evidence="2" id="KW-1185">Reference proteome</keyword>